<organism evidence="5 6">
    <name type="scientific">Salibacterium salarium</name>
    <dbReference type="NCBI Taxonomy" id="284579"/>
    <lineage>
        <taxon>Bacteria</taxon>
        <taxon>Bacillati</taxon>
        <taxon>Bacillota</taxon>
        <taxon>Bacilli</taxon>
        <taxon>Bacillales</taxon>
        <taxon>Bacillaceae</taxon>
    </lineage>
</organism>
<keyword evidence="4" id="KW-0067">ATP-binding</keyword>
<proteinExistence type="predicted"/>
<evidence type="ECO:0000256" key="4">
    <source>
        <dbReference type="ARBA" id="ARBA00022840"/>
    </source>
</evidence>
<keyword evidence="6" id="KW-1185">Reference proteome</keyword>
<dbReference type="InterPro" id="IPR047795">
    <property type="entry name" value="Put_SteA-like"/>
</dbReference>
<dbReference type="Proteomes" id="UP000275076">
    <property type="component" value="Unassembled WGS sequence"/>
</dbReference>
<dbReference type="GO" id="GO:0009229">
    <property type="term" value="P:thiamine diphosphate biosynthetic process"/>
    <property type="evidence" value="ECO:0007669"/>
    <property type="project" value="InterPro"/>
</dbReference>
<evidence type="ECO:0000313" key="5">
    <source>
        <dbReference type="EMBL" id="RSL34575.1"/>
    </source>
</evidence>
<dbReference type="GO" id="GO:0004788">
    <property type="term" value="F:thiamine diphosphokinase activity"/>
    <property type="evidence" value="ECO:0007669"/>
    <property type="project" value="InterPro"/>
</dbReference>
<evidence type="ECO:0000256" key="2">
    <source>
        <dbReference type="ARBA" id="ARBA00022741"/>
    </source>
</evidence>
<dbReference type="NCBIfam" id="NF040608">
    <property type="entry name" value="division_SteA"/>
    <property type="match status" value="1"/>
</dbReference>
<accession>A0A428N862</accession>
<evidence type="ECO:0000313" key="6">
    <source>
        <dbReference type="Proteomes" id="UP000275076"/>
    </source>
</evidence>
<dbReference type="Gene3D" id="3.40.50.10240">
    <property type="entry name" value="Thiamin pyrophosphokinase, catalytic domain"/>
    <property type="match status" value="1"/>
</dbReference>
<sequence length="368" mass="41509">MGKIKGTAQFHAKTKQLVQYLEPHQIAVVAHEDIDAAAAESLIAKKVQAVINIKCSMTGSFQNDGVLRLLDKNIKVFDMEDTDGIGSWINYRFIEIVQNKVVLPYGNYRIDIGSLREYDEKVVNTLKNKAVDNNLKNFEQFCENSIDFAKDELSSLLYCWDTWEKGENLAGQDVVIVIRGADYKKDLYYANKFFLRKDMRTIAVDGSADEMIHLGITPDYIIGDMDSVSRDSLKSGAQLIVHQGVKGDAPGMKRIQKYDLVANTLKFLGLSEDAAVAFALKEGAEKIYLIGGHRDMSEYLSKGRKGMGSSLLMKMLAGSKIVDLKGIHSVFERQRRLKRAQWLNKAIHSFRSIFHHHKTPKKVRGVKM</sequence>
<dbReference type="RefSeq" id="WP_125554806.1">
    <property type="nucleotide sequence ID" value="NZ_RBVX01000003.1"/>
</dbReference>
<keyword evidence="3" id="KW-0418">Kinase</keyword>
<gene>
    <name evidence="5" type="ORF">D7Z54_05390</name>
</gene>
<keyword evidence="1" id="KW-0808">Transferase</keyword>
<dbReference type="OrthoDB" id="9804377at2"/>
<dbReference type="AlphaFoldDB" id="A0A428N862"/>
<dbReference type="SUPFAM" id="SSF63999">
    <property type="entry name" value="Thiamin pyrophosphokinase, catalytic domain"/>
    <property type="match status" value="1"/>
</dbReference>
<keyword evidence="2" id="KW-0547">Nucleotide-binding</keyword>
<dbReference type="GO" id="GO:0016301">
    <property type="term" value="F:kinase activity"/>
    <property type="evidence" value="ECO:0007669"/>
    <property type="project" value="UniProtKB-KW"/>
</dbReference>
<evidence type="ECO:0000256" key="1">
    <source>
        <dbReference type="ARBA" id="ARBA00022679"/>
    </source>
</evidence>
<comment type="caution">
    <text evidence="5">The sequence shown here is derived from an EMBL/GenBank/DDBJ whole genome shotgun (WGS) entry which is preliminary data.</text>
</comment>
<evidence type="ECO:0008006" key="7">
    <source>
        <dbReference type="Google" id="ProtNLM"/>
    </source>
</evidence>
<dbReference type="GO" id="GO:0005524">
    <property type="term" value="F:ATP binding"/>
    <property type="evidence" value="ECO:0007669"/>
    <property type="project" value="UniProtKB-KW"/>
</dbReference>
<dbReference type="InterPro" id="IPR036759">
    <property type="entry name" value="TPK_catalytic_sf"/>
</dbReference>
<reference evidence="5 6" key="1">
    <citation type="submission" date="2018-10" db="EMBL/GenBank/DDBJ databases">
        <title>Draft genome sequence of Bacillus salarius IM0101, isolated from a hypersaline soil in Inner Mongolia, China.</title>
        <authorList>
            <person name="Yamprayoonswat W."/>
            <person name="Boonvisut S."/>
            <person name="Jumpathong W."/>
            <person name="Sittihan S."/>
            <person name="Ruangsuj P."/>
            <person name="Wanthongcharoen S."/>
            <person name="Thongpramul N."/>
            <person name="Pimmason S."/>
            <person name="Yu B."/>
            <person name="Yasawong M."/>
        </authorList>
    </citation>
    <scope>NUCLEOTIDE SEQUENCE [LARGE SCALE GENOMIC DNA]</scope>
    <source>
        <strain evidence="5 6">IM0101</strain>
    </source>
</reference>
<name>A0A428N862_9BACI</name>
<protein>
    <recommendedName>
        <fullName evidence="7">Thiamine pyrophosphokinase</fullName>
    </recommendedName>
</protein>
<evidence type="ECO:0000256" key="3">
    <source>
        <dbReference type="ARBA" id="ARBA00022777"/>
    </source>
</evidence>
<dbReference type="EMBL" id="RBVX01000003">
    <property type="protein sequence ID" value="RSL34575.1"/>
    <property type="molecule type" value="Genomic_DNA"/>
</dbReference>